<dbReference type="GO" id="GO:0005634">
    <property type="term" value="C:nucleus"/>
    <property type="evidence" value="ECO:0007669"/>
    <property type="project" value="UniProtKB-SubCell"/>
</dbReference>
<keyword evidence="10" id="KW-1185">Reference proteome</keyword>
<dbReference type="Pfam" id="PF03299">
    <property type="entry name" value="TF_AP-2"/>
    <property type="match status" value="1"/>
</dbReference>
<name>G0PI89_CAEBE</name>
<evidence type="ECO:0000256" key="5">
    <source>
        <dbReference type="ARBA" id="ARBA00023163"/>
    </source>
</evidence>
<dbReference type="InterPro" id="IPR004979">
    <property type="entry name" value="TF_AP2"/>
</dbReference>
<dbReference type="GO" id="GO:0042127">
    <property type="term" value="P:regulation of cell population proliferation"/>
    <property type="evidence" value="ECO:0007669"/>
    <property type="project" value="TreeGrafter"/>
</dbReference>
<dbReference type="Proteomes" id="UP000008068">
    <property type="component" value="Unassembled WGS sequence"/>
</dbReference>
<evidence type="ECO:0000256" key="1">
    <source>
        <dbReference type="ARBA" id="ARBA00004123"/>
    </source>
</evidence>
<comment type="subcellular location">
    <subcellularLocation>
        <location evidence="1">Nucleus</location>
    </subcellularLocation>
</comment>
<evidence type="ECO:0000259" key="8">
    <source>
        <dbReference type="Pfam" id="PF03299"/>
    </source>
</evidence>
<accession>G0PI89</accession>
<dbReference type="GO" id="GO:0000977">
    <property type="term" value="F:RNA polymerase II transcription regulatory region sequence-specific DNA binding"/>
    <property type="evidence" value="ECO:0007669"/>
    <property type="project" value="TreeGrafter"/>
</dbReference>
<sequence>MTGEASYQRYHSADDNESSSPQNDDVPVQKFNSLKLQVNRKSRNPDDYSTFGHFESDGTKEVTWVDGRLPCVGVRTKYQLTANELRRRVAAPEYMNLSTIYCFLRKTKTKKSIEAMKTMLIEHRIQLSEYRQREINRFSGFLEDDATGLAVDLRMLHRKYFDGQPLAQQMVFNLLVKGYTPVQCHLMLKKTSAVLQQIVDSLGTRQPAVANRNEVLKTNDCDLPYHIFNLYTHGFGHANSIDHYKEQLAINKKAELLAISLIRDNLMPPIELWKDGEKPFSLLSDHEAQNMIAVQCFRVLKKLSKASRTMELHRFTFSDPGLKIISMLSTINNELSS</sequence>
<feature type="region of interest" description="Disordered" evidence="7">
    <location>
        <begin position="1"/>
        <end position="29"/>
    </location>
</feature>
<gene>
    <name evidence="9" type="ORF">CAEBREN_26226</name>
</gene>
<feature type="domain" description="Transcription factor AP-2 C-terminal" evidence="8">
    <location>
        <begin position="64"/>
        <end position="251"/>
    </location>
</feature>
<dbReference type="HOGENOM" id="CLU_824478_0_0_1"/>
<dbReference type="OrthoDB" id="5876408at2759"/>
<dbReference type="eggNOG" id="KOG3811">
    <property type="taxonomic scope" value="Eukaryota"/>
</dbReference>
<dbReference type="AlphaFoldDB" id="G0PI89"/>
<dbReference type="InterPro" id="IPR013854">
    <property type="entry name" value="TF_AP2_C"/>
</dbReference>
<dbReference type="GO" id="GO:0000981">
    <property type="term" value="F:DNA-binding transcription factor activity, RNA polymerase II-specific"/>
    <property type="evidence" value="ECO:0007669"/>
    <property type="project" value="TreeGrafter"/>
</dbReference>
<protein>
    <recommendedName>
        <fullName evidence="8">Transcription factor AP-2 C-terminal domain-containing protein</fullName>
    </recommendedName>
</protein>
<evidence type="ECO:0000256" key="7">
    <source>
        <dbReference type="SAM" id="MobiDB-lite"/>
    </source>
</evidence>
<evidence type="ECO:0000256" key="6">
    <source>
        <dbReference type="ARBA" id="ARBA00023242"/>
    </source>
</evidence>
<keyword evidence="5" id="KW-0804">Transcription</keyword>
<keyword evidence="6" id="KW-0539">Nucleus</keyword>
<dbReference type="FunCoup" id="G0PI89">
    <property type="interactions" value="390"/>
</dbReference>
<proteinExistence type="inferred from homology"/>
<evidence type="ECO:0000256" key="2">
    <source>
        <dbReference type="ARBA" id="ARBA00007770"/>
    </source>
</evidence>
<keyword evidence="3" id="KW-0805">Transcription regulation</keyword>
<reference evidence="10" key="1">
    <citation type="submission" date="2011-07" db="EMBL/GenBank/DDBJ databases">
        <authorList>
            <consortium name="Caenorhabditis brenneri Sequencing and Analysis Consortium"/>
            <person name="Wilson R.K."/>
        </authorList>
    </citation>
    <scope>NUCLEOTIDE SEQUENCE [LARGE SCALE GENOMIC DNA]</scope>
    <source>
        <strain evidence="10">PB2801</strain>
    </source>
</reference>
<organism evidence="10">
    <name type="scientific">Caenorhabditis brenneri</name>
    <name type="common">Nematode worm</name>
    <dbReference type="NCBI Taxonomy" id="135651"/>
    <lineage>
        <taxon>Eukaryota</taxon>
        <taxon>Metazoa</taxon>
        <taxon>Ecdysozoa</taxon>
        <taxon>Nematoda</taxon>
        <taxon>Chromadorea</taxon>
        <taxon>Rhabditida</taxon>
        <taxon>Rhabditina</taxon>
        <taxon>Rhabditomorpha</taxon>
        <taxon>Rhabditoidea</taxon>
        <taxon>Rhabditidae</taxon>
        <taxon>Peloderinae</taxon>
        <taxon>Caenorhabditis</taxon>
    </lineage>
</organism>
<dbReference type="PANTHER" id="PTHR10812">
    <property type="entry name" value="TRANSCRIPTION FACTOR AP-2"/>
    <property type="match status" value="1"/>
</dbReference>
<evidence type="ECO:0000256" key="3">
    <source>
        <dbReference type="ARBA" id="ARBA00023015"/>
    </source>
</evidence>
<keyword evidence="4" id="KW-0238">DNA-binding</keyword>
<dbReference type="EMBL" id="GL380540">
    <property type="protein sequence ID" value="EGT57424.1"/>
    <property type="molecule type" value="Genomic_DNA"/>
</dbReference>
<evidence type="ECO:0000313" key="9">
    <source>
        <dbReference type="EMBL" id="EGT57424.1"/>
    </source>
</evidence>
<dbReference type="STRING" id="135651.G0PI89"/>
<dbReference type="InParanoid" id="G0PI89"/>
<evidence type="ECO:0000313" key="10">
    <source>
        <dbReference type="Proteomes" id="UP000008068"/>
    </source>
</evidence>
<evidence type="ECO:0000256" key="4">
    <source>
        <dbReference type="ARBA" id="ARBA00023125"/>
    </source>
</evidence>
<comment type="similarity">
    <text evidence="2">Belongs to the AP-2 family.</text>
</comment>
<dbReference type="PANTHER" id="PTHR10812:SF16">
    <property type="entry name" value="TRANSCRIPTION FACTOR AP-2 C-TERMINAL DOMAIN-CONTAINING PROTEIN-RELATED"/>
    <property type="match status" value="1"/>
</dbReference>